<feature type="domain" description="UDP-glucose/GDP-mannose dehydrogenase N-terminal" evidence="4">
    <location>
        <begin position="39"/>
        <end position="191"/>
    </location>
</feature>
<dbReference type="PANTHER" id="PTHR43491">
    <property type="entry name" value="UDP-N-ACETYL-D-MANNOSAMINE DEHYDROGENASE"/>
    <property type="match status" value="1"/>
</dbReference>
<protein>
    <submittedName>
        <fullName evidence="5">Nucleotide sugar dehydrogenase</fullName>
    </submittedName>
</protein>
<evidence type="ECO:0000259" key="3">
    <source>
        <dbReference type="Pfam" id="PF00984"/>
    </source>
</evidence>
<name>A0A0B2WYI6_METAS</name>
<dbReference type="Proteomes" id="UP000030816">
    <property type="component" value="Unassembled WGS sequence"/>
</dbReference>
<dbReference type="InterPro" id="IPR017476">
    <property type="entry name" value="UDP-Glc/GDP-Man"/>
</dbReference>
<evidence type="ECO:0000313" key="5">
    <source>
        <dbReference type="EMBL" id="KHO01322.1"/>
    </source>
</evidence>
<dbReference type="InterPro" id="IPR028359">
    <property type="entry name" value="UDP_ManNAc/GlcNAc_DH"/>
</dbReference>
<dbReference type="PANTHER" id="PTHR43491:SF2">
    <property type="entry name" value="UDP-N-ACETYL-D-MANNOSAMINE DEHYDROGENASE"/>
    <property type="match status" value="1"/>
</dbReference>
<dbReference type="GO" id="GO:0000271">
    <property type="term" value="P:polysaccharide biosynthetic process"/>
    <property type="evidence" value="ECO:0007669"/>
    <property type="project" value="InterPro"/>
</dbReference>
<sequence length="424" mass="45888">MPTPISITPPNEGLLGCSQSTDVWLRRHAKASPRADIVVAVVGVGYVGKRLVQSFSARFKVIAYDISSEMLRAARRELSGRDIAYTTCPMDMKQATHFLIAVPTLANPDTSIDTSHISHVIRTVATVAQQGSTIVIESSVAVGMTRHLLAPIAASHGLFAGMSPERVDPGRANPTCADTPKIISGLEDTAPGSLAAIKLAYEPVFSRLVPVSSPEVAEMTKLYENCQRMMCIAFVNEMADAALSHGIDPFEVSKAAATKPFGYAPYSPSVGVGGHCIPVNPYYLLSNGSFPLLQAATETMAARPARIAKRATEDFKRSPANVSGRRSRVLVVGVGFKAGQSMLNHSPGVALLDALHEQGQVDVSFADPLVRQEQLPHVARLDETEWDQPMLETFDIIIVCVKQPGLDYQLLHQLYDVRVENWCE</sequence>
<proteinExistence type="inferred from homology"/>
<dbReference type="InterPro" id="IPR008927">
    <property type="entry name" value="6-PGluconate_DH-like_C_sf"/>
</dbReference>
<organism evidence="5 6">
    <name type="scientific">Metarhizium album (strain ARSEF 1941)</name>
    <dbReference type="NCBI Taxonomy" id="1081103"/>
    <lineage>
        <taxon>Eukaryota</taxon>
        <taxon>Fungi</taxon>
        <taxon>Dikarya</taxon>
        <taxon>Ascomycota</taxon>
        <taxon>Pezizomycotina</taxon>
        <taxon>Sordariomycetes</taxon>
        <taxon>Hypocreomycetidae</taxon>
        <taxon>Hypocreales</taxon>
        <taxon>Clavicipitaceae</taxon>
        <taxon>Metarhizium</taxon>
    </lineage>
</organism>
<comment type="caution">
    <text evidence="5">The sequence shown here is derived from an EMBL/GenBank/DDBJ whole genome shotgun (WGS) entry which is preliminary data.</text>
</comment>
<reference evidence="5 6" key="1">
    <citation type="journal article" date="2014" name="Proc. Natl. Acad. Sci. U.S.A.">
        <title>Trajectory and genomic determinants of fungal-pathogen speciation and host adaptation.</title>
        <authorList>
            <person name="Hu X."/>
            <person name="Xiao G."/>
            <person name="Zheng P."/>
            <person name="Shang Y."/>
            <person name="Su Y."/>
            <person name="Zhang X."/>
            <person name="Liu X."/>
            <person name="Zhan S."/>
            <person name="St Leger R.J."/>
            <person name="Wang C."/>
        </authorList>
    </citation>
    <scope>NUCLEOTIDE SEQUENCE [LARGE SCALE GENOMIC DNA]</scope>
    <source>
        <strain evidence="5 6">ARSEF 1941</strain>
    </source>
</reference>
<feature type="domain" description="UDP-glucose/GDP-mannose dehydrogenase dimerisation" evidence="3">
    <location>
        <begin position="216"/>
        <end position="287"/>
    </location>
</feature>
<dbReference type="Gene3D" id="3.40.50.720">
    <property type="entry name" value="NAD(P)-binding Rossmann-like Domain"/>
    <property type="match status" value="2"/>
</dbReference>
<dbReference type="InterPro" id="IPR001732">
    <property type="entry name" value="UDP-Glc/GDP-Man_DH_N"/>
</dbReference>
<dbReference type="GO" id="GO:0016628">
    <property type="term" value="F:oxidoreductase activity, acting on the CH-CH group of donors, NAD or NADP as acceptor"/>
    <property type="evidence" value="ECO:0007669"/>
    <property type="project" value="InterPro"/>
</dbReference>
<comment type="similarity">
    <text evidence="1 2">Belongs to the UDP-glucose/GDP-mannose dehydrogenase family.</text>
</comment>
<gene>
    <name evidence="5" type="ORF">MAM_00323</name>
</gene>
<dbReference type="InterPro" id="IPR014026">
    <property type="entry name" value="UDP-Glc/GDP-Man_DH_dimer"/>
</dbReference>
<accession>A0A0B2WYI6</accession>
<dbReference type="STRING" id="1081103.A0A0B2WYI6"/>
<dbReference type="SUPFAM" id="SSF48179">
    <property type="entry name" value="6-phosphogluconate dehydrogenase C-terminal domain-like"/>
    <property type="match status" value="1"/>
</dbReference>
<evidence type="ECO:0000259" key="4">
    <source>
        <dbReference type="Pfam" id="PF03721"/>
    </source>
</evidence>
<dbReference type="PIRSF" id="PIRSF500136">
    <property type="entry name" value="UDP_ManNAc_DH"/>
    <property type="match status" value="1"/>
</dbReference>
<dbReference type="RefSeq" id="XP_040682387.1">
    <property type="nucleotide sequence ID" value="XM_040819122.1"/>
</dbReference>
<dbReference type="OrthoDB" id="5059218at2759"/>
<dbReference type="Pfam" id="PF03721">
    <property type="entry name" value="UDPG_MGDP_dh_N"/>
    <property type="match status" value="1"/>
</dbReference>
<dbReference type="AlphaFoldDB" id="A0A0B2WYI6"/>
<dbReference type="InterPro" id="IPR036220">
    <property type="entry name" value="UDP-Glc/GDP-Man_DH_C_sf"/>
</dbReference>
<evidence type="ECO:0000313" key="6">
    <source>
        <dbReference type="Proteomes" id="UP000030816"/>
    </source>
</evidence>
<dbReference type="GO" id="GO:0051287">
    <property type="term" value="F:NAD binding"/>
    <property type="evidence" value="ECO:0007669"/>
    <property type="project" value="InterPro"/>
</dbReference>
<dbReference type="GO" id="GO:0016616">
    <property type="term" value="F:oxidoreductase activity, acting on the CH-OH group of donors, NAD or NADP as acceptor"/>
    <property type="evidence" value="ECO:0007669"/>
    <property type="project" value="InterPro"/>
</dbReference>
<dbReference type="Pfam" id="PF00984">
    <property type="entry name" value="UDPG_MGDP_dh"/>
    <property type="match status" value="1"/>
</dbReference>
<dbReference type="SUPFAM" id="SSF51735">
    <property type="entry name" value="NAD(P)-binding Rossmann-fold domains"/>
    <property type="match status" value="1"/>
</dbReference>
<dbReference type="SUPFAM" id="SSF52413">
    <property type="entry name" value="UDP-glucose/GDP-mannose dehydrogenase C-terminal domain"/>
    <property type="match status" value="1"/>
</dbReference>
<keyword evidence="6" id="KW-1185">Reference proteome</keyword>
<dbReference type="InterPro" id="IPR036291">
    <property type="entry name" value="NAD(P)-bd_dom_sf"/>
</dbReference>
<dbReference type="EMBL" id="AZHE01000001">
    <property type="protein sequence ID" value="KHO01322.1"/>
    <property type="molecule type" value="Genomic_DNA"/>
</dbReference>
<dbReference type="NCBIfam" id="TIGR03026">
    <property type="entry name" value="NDP-sugDHase"/>
    <property type="match status" value="1"/>
</dbReference>
<dbReference type="PIRSF" id="PIRSF000124">
    <property type="entry name" value="UDPglc_GDPman_dh"/>
    <property type="match status" value="1"/>
</dbReference>
<dbReference type="GeneID" id="63734778"/>
<evidence type="ECO:0000256" key="1">
    <source>
        <dbReference type="ARBA" id="ARBA00006601"/>
    </source>
</evidence>
<dbReference type="HOGENOM" id="CLU_023810_0_1_1"/>
<evidence type="ECO:0000256" key="2">
    <source>
        <dbReference type="PIRNR" id="PIRNR000124"/>
    </source>
</evidence>